<accession>A0A3D0ZQT7</accession>
<dbReference type="Proteomes" id="UP000263336">
    <property type="component" value="Unassembled WGS sequence"/>
</dbReference>
<protein>
    <submittedName>
        <fullName evidence="1">Uncharacterized protein</fullName>
    </submittedName>
</protein>
<name>A0A3D0ZQT7_UNCKA</name>
<sequence length="90" mass="10495">MRSFHHYEVHFQMLATLLGENLATTAFDRTQAWDTIHSELIHIQYLRKEVTMSFYEQFVVVLERSDESTCDGKCTYDADTSGTQTDYESC</sequence>
<evidence type="ECO:0000313" key="2">
    <source>
        <dbReference type="Proteomes" id="UP000263336"/>
    </source>
</evidence>
<evidence type="ECO:0000313" key="1">
    <source>
        <dbReference type="EMBL" id="HCC42645.1"/>
    </source>
</evidence>
<dbReference type="EMBL" id="DOZN01000028">
    <property type="protein sequence ID" value="HCC42645.1"/>
    <property type="molecule type" value="Genomic_DNA"/>
</dbReference>
<reference evidence="1 2" key="1">
    <citation type="journal article" date="2018" name="Nat. Biotechnol.">
        <title>A standardized bacterial taxonomy based on genome phylogeny substantially revises the tree of life.</title>
        <authorList>
            <person name="Parks D.H."/>
            <person name="Chuvochina M."/>
            <person name="Waite D.W."/>
            <person name="Rinke C."/>
            <person name="Skarshewski A."/>
            <person name="Chaumeil P.A."/>
            <person name="Hugenholtz P."/>
        </authorList>
    </citation>
    <scope>NUCLEOTIDE SEQUENCE [LARGE SCALE GENOMIC DNA]</scope>
    <source>
        <strain evidence="1">UBA11701</strain>
    </source>
</reference>
<dbReference type="AlphaFoldDB" id="A0A3D0ZQT7"/>
<gene>
    <name evidence="1" type="ORF">DEP93_04250</name>
</gene>
<proteinExistence type="predicted"/>
<comment type="caution">
    <text evidence="1">The sequence shown here is derived from an EMBL/GenBank/DDBJ whole genome shotgun (WGS) entry which is preliminary data.</text>
</comment>
<organism evidence="1 2">
    <name type="scientific">candidate division WWE3 bacterium</name>
    <dbReference type="NCBI Taxonomy" id="2053526"/>
    <lineage>
        <taxon>Bacteria</taxon>
        <taxon>Katanobacteria</taxon>
    </lineage>
</organism>